<reference evidence="2" key="1">
    <citation type="submission" date="2018-06" db="EMBL/GenBank/DDBJ databases">
        <authorList>
            <person name="Zhirakovskaya E."/>
        </authorList>
    </citation>
    <scope>NUCLEOTIDE SEQUENCE</scope>
</reference>
<evidence type="ECO:0000259" key="1">
    <source>
        <dbReference type="Pfam" id="PF11127"/>
    </source>
</evidence>
<dbReference type="AlphaFoldDB" id="A0A3B1BT62"/>
<accession>A0A3B1BT62</accession>
<feature type="domain" description="Inner membrane protein YgaP-like transmembrane" evidence="1">
    <location>
        <begin position="2"/>
        <end position="61"/>
    </location>
</feature>
<name>A0A3B1BT62_9ZZZZ</name>
<gene>
    <name evidence="2" type="ORF">MNBD_GAMMA24-1711</name>
</gene>
<dbReference type="InterPro" id="IPR021309">
    <property type="entry name" value="YgaP-like_TM"/>
</dbReference>
<protein>
    <recommendedName>
        <fullName evidence="1">Inner membrane protein YgaP-like transmembrane domain-containing protein</fullName>
    </recommendedName>
</protein>
<dbReference type="Gene3D" id="6.10.140.1340">
    <property type="match status" value="1"/>
</dbReference>
<evidence type="ECO:0000313" key="2">
    <source>
        <dbReference type="EMBL" id="VAX13870.1"/>
    </source>
</evidence>
<proteinExistence type="predicted"/>
<dbReference type="Pfam" id="PF11127">
    <property type="entry name" value="YgaP-like_TM"/>
    <property type="match status" value="1"/>
</dbReference>
<sequence>MNIERIIRMMAGSFILISLALGMQASPLYQSSNWLWFTAFIGFNLLQSSITRFCPPEFLLKKLGFKHSGSCGV</sequence>
<organism evidence="2">
    <name type="scientific">hydrothermal vent metagenome</name>
    <dbReference type="NCBI Taxonomy" id="652676"/>
    <lineage>
        <taxon>unclassified sequences</taxon>
        <taxon>metagenomes</taxon>
        <taxon>ecological metagenomes</taxon>
    </lineage>
</organism>
<dbReference type="EMBL" id="UOFZ01000143">
    <property type="protein sequence ID" value="VAX13870.1"/>
    <property type="molecule type" value="Genomic_DNA"/>
</dbReference>